<reference evidence="8" key="1">
    <citation type="journal article" date="2019" name="Int. J. Syst. Evol. Microbiol.">
        <title>The Global Catalogue of Microorganisms (GCM) 10K type strain sequencing project: providing services to taxonomists for standard genome sequencing and annotation.</title>
        <authorList>
            <consortium name="The Broad Institute Genomics Platform"/>
            <consortium name="The Broad Institute Genome Sequencing Center for Infectious Disease"/>
            <person name="Wu L."/>
            <person name="Ma J."/>
        </authorList>
    </citation>
    <scope>NUCLEOTIDE SEQUENCE [LARGE SCALE GENOMIC DNA]</scope>
    <source>
        <strain evidence="8">CCUG 55250</strain>
    </source>
</reference>
<dbReference type="EMBL" id="JBHSMA010000002">
    <property type="protein sequence ID" value="MFC5409487.1"/>
    <property type="molecule type" value="Genomic_DNA"/>
</dbReference>
<evidence type="ECO:0000313" key="7">
    <source>
        <dbReference type="EMBL" id="MFC5409487.1"/>
    </source>
</evidence>
<feature type="domain" description="Heparinase II/III-like C-terminal" evidence="5">
    <location>
        <begin position="396"/>
        <end position="585"/>
    </location>
</feature>
<dbReference type="Pfam" id="PF07940">
    <property type="entry name" value="Hepar_II_III_C"/>
    <property type="match status" value="1"/>
</dbReference>
<dbReference type="GO" id="GO:0016829">
    <property type="term" value="F:lyase activity"/>
    <property type="evidence" value="ECO:0007669"/>
    <property type="project" value="UniProtKB-KW"/>
</dbReference>
<accession>A0ABW0IAN5</accession>
<organism evidence="7 8">
    <name type="scientific">Larkinella bovis</name>
    <dbReference type="NCBI Taxonomy" id="683041"/>
    <lineage>
        <taxon>Bacteria</taxon>
        <taxon>Pseudomonadati</taxon>
        <taxon>Bacteroidota</taxon>
        <taxon>Cytophagia</taxon>
        <taxon>Cytophagales</taxon>
        <taxon>Spirosomataceae</taxon>
        <taxon>Larkinella</taxon>
    </lineage>
</organism>
<dbReference type="InterPro" id="IPR031680">
    <property type="entry name" value="Hepar_II_III_N"/>
</dbReference>
<name>A0ABW0IAN5_9BACT</name>
<gene>
    <name evidence="7" type="ORF">ACFPMF_09225</name>
</gene>
<dbReference type="Gene3D" id="1.50.10.100">
    <property type="entry name" value="Chondroitin AC/alginate lyase"/>
    <property type="match status" value="1"/>
</dbReference>
<dbReference type="Gene3D" id="2.70.98.70">
    <property type="match status" value="1"/>
</dbReference>
<keyword evidence="4 7" id="KW-0456">Lyase</keyword>
<comment type="subcellular location">
    <subcellularLocation>
        <location evidence="1">Periplasm</location>
    </subcellularLocation>
</comment>
<comment type="caution">
    <text evidence="7">The sequence shown here is derived from an EMBL/GenBank/DDBJ whole genome shotgun (WGS) entry which is preliminary data.</text>
</comment>
<keyword evidence="2" id="KW-0732">Signal</keyword>
<evidence type="ECO:0000256" key="4">
    <source>
        <dbReference type="ARBA" id="ARBA00023239"/>
    </source>
</evidence>
<evidence type="ECO:0000259" key="5">
    <source>
        <dbReference type="Pfam" id="PF07940"/>
    </source>
</evidence>
<dbReference type="Pfam" id="PF16889">
    <property type="entry name" value="Hepar_II_III_N"/>
    <property type="match status" value="1"/>
</dbReference>
<protein>
    <submittedName>
        <fullName evidence="7">Alginate lyase family protein</fullName>
    </submittedName>
</protein>
<dbReference type="SUPFAM" id="SSF48230">
    <property type="entry name" value="Chondroitin AC/alginate lyase"/>
    <property type="match status" value="1"/>
</dbReference>
<evidence type="ECO:0000256" key="2">
    <source>
        <dbReference type="ARBA" id="ARBA00022729"/>
    </source>
</evidence>
<feature type="domain" description="Heparin-sulfate lyase N-terminal" evidence="6">
    <location>
        <begin position="96"/>
        <end position="315"/>
    </location>
</feature>
<evidence type="ECO:0000259" key="6">
    <source>
        <dbReference type="Pfam" id="PF16889"/>
    </source>
</evidence>
<evidence type="ECO:0000313" key="8">
    <source>
        <dbReference type="Proteomes" id="UP001596106"/>
    </source>
</evidence>
<dbReference type="PANTHER" id="PTHR39210">
    <property type="entry name" value="HEPARIN-SULFATE LYASE"/>
    <property type="match status" value="1"/>
</dbReference>
<dbReference type="InterPro" id="IPR008929">
    <property type="entry name" value="Chondroitin_lyas"/>
</dbReference>
<dbReference type="Proteomes" id="UP001596106">
    <property type="component" value="Unassembled WGS sequence"/>
</dbReference>
<evidence type="ECO:0000256" key="3">
    <source>
        <dbReference type="ARBA" id="ARBA00022764"/>
    </source>
</evidence>
<keyword evidence="3" id="KW-0574">Periplasm</keyword>
<sequence length="650" mass="74975">MLNRYHWFYYRLRSLSTTEVLFRLRQYFRKQSDKQQVGWKATVELSAWPDPLLPVQTDDFSTLSFPLQYKVFDHILDYSYPIDWHLDLGTHKRFPLTYTREIDLQNPALGSARYVWEVNRFPFLPSLAMRYRLTADPKELARLIAVISSWVKANPYLLGINWYSNLEVNIRLINWFISWNILDASLLAKADPVFRRFAESTWLPMIYQHCTYSRHNLPYLSATHHQLVAGYAGLFVASSFWQFPESTAWNAFAKTGLEQEMQRQHSPNGINGDEAGDYTQFVTDILLIAYIAGLQTNNPFSDLYTRRLETIFGYIAHCLDEGGNFPSYGDEGSGRLWGGITDQNNFRSLLGSAAVLFGNPVFKNRSNGFDLKNQLLFGNAGRQKFNAIPDTETPLDSQFYLDEGHYILRKQEADQSEIYIHFNAASLGLTGKNTHRHADALSFAMHIDGQPFFVDSGTYQPSGTSDWRRYFISTRAHNTVCIDDQNQAFQDPDLRWLSHYTSAVQKAESDDNTDEIIASHNGYDRIGCSHQRRLEFDKLTNHLLIEDRIDNRRGTHRTVEVLFHVHPAIRFRAKGRNHFVLSHPQTKRLVVLQIDPALQVEVVNGQMHPNLLGWHSSELYQKQATCVFRAYLTLGAKTNLALQHRITVQS</sequence>
<keyword evidence="8" id="KW-1185">Reference proteome</keyword>
<evidence type="ECO:0000256" key="1">
    <source>
        <dbReference type="ARBA" id="ARBA00004418"/>
    </source>
</evidence>
<proteinExistence type="predicted"/>
<dbReference type="RefSeq" id="WP_379843505.1">
    <property type="nucleotide sequence ID" value="NZ_JBHSMA010000002.1"/>
</dbReference>
<dbReference type="InterPro" id="IPR012480">
    <property type="entry name" value="Hepar_II_III_C"/>
</dbReference>
<dbReference type="PANTHER" id="PTHR39210:SF1">
    <property type="entry name" value="HEPARIN-SULFATE LYASE"/>
    <property type="match status" value="1"/>
</dbReference>